<comment type="similarity">
    <text evidence="2">Belongs to the major facilitator superfamily. Sugar transporter (TC 2.A.1.1) family.</text>
</comment>
<protein>
    <recommendedName>
        <fullName evidence="6">Major facilitator superfamily (MFS) profile domain-containing protein</fullName>
    </recommendedName>
</protein>
<name>A0AAE0TRH4_9PEZI</name>
<dbReference type="GO" id="GO:0005351">
    <property type="term" value="F:carbohydrate:proton symporter activity"/>
    <property type="evidence" value="ECO:0007669"/>
    <property type="project" value="TreeGrafter"/>
</dbReference>
<keyword evidence="8" id="KW-1185">Reference proteome</keyword>
<evidence type="ECO:0000313" key="8">
    <source>
        <dbReference type="Proteomes" id="UP001274830"/>
    </source>
</evidence>
<dbReference type="EMBL" id="JAUTXT010000037">
    <property type="protein sequence ID" value="KAK3671967.1"/>
    <property type="molecule type" value="Genomic_DNA"/>
</dbReference>
<dbReference type="PANTHER" id="PTHR48022">
    <property type="entry name" value="PLASTIDIC GLUCOSE TRANSPORTER 4"/>
    <property type="match status" value="1"/>
</dbReference>
<dbReference type="InterPro" id="IPR036259">
    <property type="entry name" value="MFS_trans_sf"/>
</dbReference>
<evidence type="ECO:0000256" key="1">
    <source>
        <dbReference type="ARBA" id="ARBA00004141"/>
    </source>
</evidence>
<dbReference type="Proteomes" id="UP001274830">
    <property type="component" value="Unassembled WGS sequence"/>
</dbReference>
<comment type="caution">
    <text evidence="7">The sequence shown here is derived from an EMBL/GenBank/DDBJ whole genome shotgun (WGS) entry which is preliminary data.</text>
</comment>
<dbReference type="SUPFAM" id="SSF103473">
    <property type="entry name" value="MFS general substrate transporter"/>
    <property type="match status" value="1"/>
</dbReference>
<keyword evidence="3" id="KW-0812">Transmembrane</keyword>
<dbReference type="GO" id="GO:0016020">
    <property type="term" value="C:membrane"/>
    <property type="evidence" value="ECO:0007669"/>
    <property type="project" value="UniProtKB-SubCell"/>
</dbReference>
<gene>
    <name evidence="7" type="ORF">LTR78_008142</name>
</gene>
<dbReference type="AlphaFoldDB" id="A0AAE0TRH4"/>
<comment type="subcellular location">
    <subcellularLocation>
        <location evidence="1">Membrane</location>
        <topology evidence="1">Multi-pass membrane protein</topology>
    </subcellularLocation>
</comment>
<keyword evidence="4" id="KW-1133">Transmembrane helix</keyword>
<evidence type="ECO:0000256" key="5">
    <source>
        <dbReference type="ARBA" id="ARBA00023136"/>
    </source>
</evidence>
<evidence type="ECO:0000256" key="4">
    <source>
        <dbReference type="ARBA" id="ARBA00022989"/>
    </source>
</evidence>
<dbReference type="InterPro" id="IPR005828">
    <property type="entry name" value="MFS_sugar_transport-like"/>
</dbReference>
<dbReference type="Pfam" id="PF00083">
    <property type="entry name" value="Sugar_tr"/>
    <property type="match status" value="1"/>
</dbReference>
<dbReference type="Gene3D" id="1.20.1250.20">
    <property type="entry name" value="MFS general substrate transporter like domains"/>
    <property type="match status" value="1"/>
</dbReference>
<evidence type="ECO:0000259" key="6">
    <source>
        <dbReference type="PROSITE" id="PS50850"/>
    </source>
</evidence>
<dbReference type="InterPro" id="IPR005829">
    <property type="entry name" value="Sugar_transporter_CS"/>
</dbReference>
<dbReference type="InterPro" id="IPR050360">
    <property type="entry name" value="MFS_Sugar_Transporters"/>
</dbReference>
<reference evidence="7" key="1">
    <citation type="submission" date="2023-07" db="EMBL/GenBank/DDBJ databases">
        <title>Black Yeasts Isolated from many extreme environments.</title>
        <authorList>
            <person name="Coleine C."/>
            <person name="Stajich J.E."/>
            <person name="Selbmann L."/>
        </authorList>
    </citation>
    <scope>NUCLEOTIDE SEQUENCE</scope>
    <source>
        <strain evidence="7">CCFEE 5485</strain>
    </source>
</reference>
<proteinExistence type="inferred from homology"/>
<organism evidence="7 8">
    <name type="scientific">Recurvomyces mirabilis</name>
    <dbReference type="NCBI Taxonomy" id="574656"/>
    <lineage>
        <taxon>Eukaryota</taxon>
        <taxon>Fungi</taxon>
        <taxon>Dikarya</taxon>
        <taxon>Ascomycota</taxon>
        <taxon>Pezizomycotina</taxon>
        <taxon>Dothideomycetes</taxon>
        <taxon>Dothideomycetidae</taxon>
        <taxon>Mycosphaerellales</taxon>
        <taxon>Teratosphaeriaceae</taxon>
        <taxon>Recurvomyces</taxon>
    </lineage>
</organism>
<sequence>MEGYDLVLIGAFYAYPTFRQTYGVEKNGKWEIPAPWQAGLGNGARIGEILGLLLNGIICDKFGFKRTMIGTLILLCGLIFVPFLAQNIETLEVAEVLLGVPWGVFQTLTTAYAAEVCPTALRGYV</sequence>
<keyword evidence="5" id="KW-0472">Membrane</keyword>
<evidence type="ECO:0000256" key="3">
    <source>
        <dbReference type="ARBA" id="ARBA00022692"/>
    </source>
</evidence>
<accession>A0AAE0TRH4</accession>
<dbReference type="PROSITE" id="PS50850">
    <property type="entry name" value="MFS"/>
    <property type="match status" value="1"/>
</dbReference>
<dbReference type="PANTHER" id="PTHR48022:SF5">
    <property type="entry name" value="ALPHA-GLUCOSIDES PERMEASE MPH2-RELATED"/>
    <property type="match status" value="1"/>
</dbReference>
<evidence type="ECO:0000313" key="7">
    <source>
        <dbReference type="EMBL" id="KAK3671967.1"/>
    </source>
</evidence>
<dbReference type="PROSITE" id="PS00217">
    <property type="entry name" value="SUGAR_TRANSPORT_2"/>
    <property type="match status" value="1"/>
</dbReference>
<feature type="domain" description="Major facilitator superfamily (MFS) profile" evidence="6">
    <location>
        <begin position="1"/>
        <end position="125"/>
    </location>
</feature>
<dbReference type="InterPro" id="IPR020846">
    <property type="entry name" value="MFS_dom"/>
</dbReference>
<evidence type="ECO:0000256" key="2">
    <source>
        <dbReference type="ARBA" id="ARBA00010992"/>
    </source>
</evidence>